<dbReference type="NCBIfam" id="NF037979">
    <property type="entry name" value="Na_transp"/>
    <property type="match status" value="1"/>
</dbReference>
<keyword evidence="2" id="KW-0813">Transport</keyword>
<feature type="transmembrane region" description="Helical" evidence="6">
    <location>
        <begin position="223"/>
        <end position="247"/>
    </location>
</feature>
<evidence type="ECO:0000256" key="6">
    <source>
        <dbReference type="SAM" id="Phobius"/>
    </source>
</evidence>
<sequence length="444" mass="48160">MANQKKHQNGGFSSSIGFVIACVGSAVGLGNIWLFPYRLGQYGGAAFLIPYLLFVFLFGWVGLSAEFGIGRLAGTGTIGAYERCFQERDPRLKRVGSVVSWLPLMGSLGIAIGYAVILGWVLNSLAGALSGTLMTAEPTAFFTAAASHFGNPLWHTVVIAMVCLVLMFGVTSGIEKVSRILMPLFYVLFIILAIWVATLPGAGEGYRFLLVPDWSKLLEPYTWVMAMGQAFFSLSITGSGMIVYGAYLDKKEDIPKASLRTAIFDTMAALLSALAIMPAVFAYGLDVKSGPPLMFITLPTVFQQMPMGRLFAAFFFLSVLFAGLTSLINMFEAVSESWQTHFKLGRKTAVVICSALTIGVGIFMESEERVGAWMDFITIQVVPIGAVLGAISIYYVLGWSKLRKELETGRQKPLSRAFGPVGKYVYVPLTILVVILGFVFHGIG</sequence>
<feature type="transmembrane region" description="Helical" evidence="6">
    <location>
        <begin position="376"/>
        <end position="397"/>
    </location>
</feature>
<keyword evidence="4 6" id="KW-1133">Transmembrane helix</keyword>
<keyword evidence="3 6" id="KW-0812">Transmembrane</keyword>
<dbReference type="PROSITE" id="PS51257">
    <property type="entry name" value="PROKAR_LIPOPROTEIN"/>
    <property type="match status" value="1"/>
</dbReference>
<reference evidence="7" key="1">
    <citation type="submission" date="2020-08" db="EMBL/GenBank/DDBJ databases">
        <title>Genome public.</title>
        <authorList>
            <person name="Liu C."/>
            <person name="Sun Q."/>
        </authorList>
    </citation>
    <scope>NUCLEOTIDE SEQUENCE</scope>
    <source>
        <strain evidence="7">NSJ-23</strain>
    </source>
</reference>
<dbReference type="GO" id="GO:0016020">
    <property type="term" value="C:membrane"/>
    <property type="evidence" value="ECO:0007669"/>
    <property type="project" value="UniProtKB-SubCell"/>
</dbReference>
<dbReference type="Proteomes" id="UP000628736">
    <property type="component" value="Unassembled WGS sequence"/>
</dbReference>
<accession>A0A8J6JA81</accession>
<dbReference type="Pfam" id="PF00209">
    <property type="entry name" value="SNF"/>
    <property type="match status" value="2"/>
</dbReference>
<protein>
    <submittedName>
        <fullName evidence="7">Sodium-dependent transporter</fullName>
    </submittedName>
</protein>
<feature type="transmembrane region" description="Helical" evidence="6">
    <location>
        <begin position="268"/>
        <end position="285"/>
    </location>
</feature>
<evidence type="ECO:0000256" key="5">
    <source>
        <dbReference type="ARBA" id="ARBA00023136"/>
    </source>
</evidence>
<dbReference type="PRINTS" id="PR00176">
    <property type="entry name" value="NANEUSMPORT"/>
</dbReference>
<evidence type="ECO:0000256" key="3">
    <source>
        <dbReference type="ARBA" id="ARBA00022692"/>
    </source>
</evidence>
<dbReference type="PANTHER" id="PTHR42948:SF1">
    <property type="entry name" value="TRANSPORTER"/>
    <property type="match status" value="1"/>
</dbReference>
<evidence type="ECO:0000313" key="7">
    <source>
        <dbReference type="EMBL" id="MBC5722777.1"/>
    </source>
</evidence>
<evidence type="ECO:0000256" key="4">
    <source>
        <dbReference type="ARBA" id="ARBA00022989"/>
    </source>
</evidence>
<keyword evidence="8" id="KW-1185">Reference proteome</keyword>
<proteinExistence type="predicted"/>
<gene>
    <name evidence="7" type="ORF">H8S11_08130</name>
</gene>
<evidence type="ECO:0000256" key="1">
    <source>
        <dbReference type="ARBA" id="ARBA00004141"/>
    </source>
</evidence>
<name>A0A8J6JA81_9FIRM</name>
<feature type="transmembrane region" description="Helical" evidence="6">
    <location>
        <begin position="153"/>
        <end position="172"/>
    </location>
</feature>
<comment type="subcellular location">
    <subcellularLocation>
        <location evidence="1">Membrane</location>
        <topology evidence="1">Multi-pass membrane protein</topology>
    </subcellularLocation>
</comment>
<dbReference type="InterPro" id="IPR037272">
    <property type="entry name" value="SNS_sf"/>
</dbReference>
<feature type="transmembrane region" description="Helical" evidence="6">
    <location>
        <begin position="12"/>
        <end position="36"/>
    </location>
</feature>
<dbReference type="RefSeq" id="WP_147570823.1">
    <property type="nucleotide sequence ID" value="NZ_JACOPO010000004.1"/>
</dbReference>
<organism evidence="7 8">
    <name type="scientific">Flintibacter hominis</name>
    <dbReference type="NCBI Taxonomy" id="2763048"/>
    <lineage>
        <taxon>Bacteria</taxon>
        <taxon>Bacillati</taxon>
        <taxon>Bacillota</taxon>
        <taxon>Clostridia</taxon>
        <taxon>Eubacteriales</taxon>
        <taxon>Flintibacter</taxon>
    </lineage>
</organism>
<dbReference type="EMBL" id="JACOPO010000004">
    <property type="protein sequence ID" value="MBC5722777.1"/>
    <property type="molecule type" value="Genomic_DNA"/>
</dbReference>
<comment type="caution">
    <text evidence="7">The sequence shown here is derived from an EMBL/GenBank/DDBJ whole genome shotgun (WGS) entry which is preliminary data.</text>
</comment>
<dbReference type="InterPro" id="IPR047218">
    <property type="entry name" value="YocR/YhdH-like"/>
</dbReference>
<feature type="transmembrane region" description="Helical" evidence="6">
    <location>
        <begin position="98"/>
        <end position="122"/>
    </location>
</feature>
<dbReference type="PANTHER" id="PTHR42948">
    <property type="entry name" value="TRANSPORTER"/>
    <property type="match status" value="1"/>
</dbReference>
<evidence type="ECO:0000256" key="2">
    <source>
        <dbReference type="ARBA" id="ARBA00022448"/>
    </source>
</evidence>
<feature type="transmembrane region" description="Helical" evidence="6">
    <location>
        <begin position="344"/>
        <end position="364"/>
    </location>
</feature>
<feature type="transmembrane region" description="Helical" evidence="6">
    <location>
        <begin position="310"/>
        <end position="332"/>
    </location>
</feature>
<dbReference type="Gene3D" id="1.10.4160.10">
    <property type="entry name" value="Hydantoin permease"/>
    <property type="match status" value="1"/>
</dbReference>
<keyword evidence="5 6" id="KW-0472">Membrane</keyword>
<evidence type="ECO:0000313" key="8">
    <source>
        <dbReference type="Proteomes" id="UP000628736"/>
    </source>
</evidence>
<feature type="transmembrane region" description="Helical" evidence="6">
    <location>
        <begin position="184"/>
        <end position="203"/>
    </location>
</feature>
<feature type="transmembrane region" description="Helical" evidence="6">
    <location>
        <begin position="42"/>
        <end position="63"/>
    </location>
</feature>
<dbReference type="SUPFAM" id="SSF161070">
    <property type="entry name" value="SNF-like"/>
    <property type="match status" value="1"/>
</dbReference>
<dbReference type="CDD" id="cd10336">
    <property type="entry name" value="SLC6sbd_Tyt1-Like"/>
    <property type="match status" value="1"/>
</dbReference>
<dbReference type="AlphaFoldDB" id="A0A8J6JA81"/>
<dbReference type="InterPro" id="IPR000175">
    <property type="entry name" value="Na/ntran_symport"/>
</dbReference>
<dbReference type="PROSITE" id="PS50267">
    <property type="entry name" value="NA_NEUROTRAN_SYMP_3"/>
    <property type="match status" value="1"/>
</dbReference>
<feature type="transmembrane region" description="Helical" evidence="6">
    <location>
        <begin position="424"/>
        <end position="443"/>
    </location>
</feature>